<keyword evidence="2" id="KW-1185">Reference proteome</keyword>
<dbReference type="AlphaFoldDB" id="A0A502EQH5"/>
<comment type="caution">
    <text evidence="1">The sequence shown here is derived from an EMBL/GenBank/DDBJ whole genome shotgun (WGS) entry which is preliminary data.</text>
</comment>
<evidence type="ECO:0000313" key="1">
    <source>
        <dbReference type="EMBL" id="TPG40065.1"/>
    </source>
</evidence>
<organism evidence="1 2">
    <name type="scientific">Flavobacterium pectinovorum</name>
    <dbReference type="NCBI Taxonomy" id="29533"/>
    <lineage>
        <taxon>Bacteria</taxon>
        <taxon>Pseudomonadati</taxon>
        <taxon>Bacteroidota</taxon>
        <taxon>Flavobacteriia</taxon>
        <taxon>Flavobacteriales</taxon>
        <taxon>Flavobacteriaceae</taxon>
        <taxon>Flavobacterium</taxon>
    </lineage>
</organism>
<name>A0A502EQH5_9FLAO</name>
<proteinExistence type="predicted"/>
<dbReference type="EMBL" id="RCZH01000007">
    <property type="protein sequence ID" value="TPG40065.1"/>
    <property type="molecule type" value="Genomic_DNA"/>
</dbReference>
<accession>A0A502EQH5</accession>
<gene>
    <name evidence="1" type="ORF">EAH81_12250</name>
</gene>
<evidence type="ECO:0000313" key="2">
    <source>
        <dbReference type="Proteomes" id="UP000319700"/>
    </source>
</evidence>
<dbReference type="Proteomes" id="UP000319700">
    <property type="component" value="Unassembled WGS sequence"/>
</dbReference>
<sequence length="71" mass="8455">MYFLFHNKYKFSEGSKITPFELKILSFKDKRIFYNILFVGYYIHISNRLSSSNSGTLLINIKYSNDTVFKL</sequence>
<protein>
    <submittedName>
        <fullName evidence="1">Uncharacterized protein</fullName>
    </submittedName>
</protein>
<reference evidence="1 2" key="1">
    <citation type="journal article" date="2019" name="Environ. Microbiol.">
        <title>Species interactions and distinct microbial communities in high Arctic permafrost affected cryosols are associated with the CH4 and CO2 gas fluxes.</title>
        <authorList>
            <person name="Altshuler I."/>
            <person name="Hamel J."/>
            <person name="Turney S."/>
            <person name="Magnuson E."/>
            <person name="Levesque R."/>
            <person name="Greer C."/>
            <person name="Whyte L.G."/>
        </authorList>
    </citation>
    <scope>NUCLEOTIDE SEQUENCE [LARGE SCALE GENOMIC DNA]</scope>
    <source>
        <strain evidence="1 2">42</strain>
    </source>
</reference>